<evidence type="ECO:0000256" key="5">
    <source>
        <dbReference type="ARBA" id="ARBA00022833"/>
    </source>
</evidence>
<dbReference type="GO" id="GO:0000978">
    <property type="term" value="F:RNA polymerase II cis-regulatory region sequence-specific DNA binding"/>
    <property type="evidence" value="ECO:0007669"/>
    <property type="project" value="TreeGrafter"/>
</dbReference>
<keyword evidence="6" id="KW-0539">Nucleus</keyword>
<keyword evidence="10" id="KW-1185">Reference proteome</keyword>
<dbReference type="Pfam" id="PF00096">
    <property type="entry name" value="zf-C2H2"/>
    <property type="match status" value="1"/>
</dbReference>
<proteinExistence type="predicted"/>
<keyword evidence="4 7" id="KW-0863">Zinc-finger</keyword>
<feature type="domain" description="C2H2-type" evidence="8">
    <location>
        <begin position="102"/>
        <end position="131"/>
    </location>
</feature>
<dbReference type="GO" id="GO:0008270">
    <property type="term" value="F:zinc ion binding"/>
    <property type="evidence" value="ECO:0007669"/>
    <property type="project" value="UniProtKB-KW"/>
</dbReference>
<keyword evidence="3" id="KW-0677">Repeat</keyword>
<keyword evidence="2" id="KW-0479">Metal-binding</keyword>
<dbReference type="PROSITE" id="PS00028">
    <property type="entry name" value="ZINC_FINGER_C2H2_1"/>
    <property type="match status" value="2"/>
</dbReference>
<dbReference type="GO" id="GO:0005634">
    <property type="term" value="C:nucleus"/>
    <property type="evidence" value="ECO:0007669"/>
    <property type="project" value="UniProtKB-SubCell"/>
</dbReference>
<evidence type="ECO:0000256" key="7">
    <source>
        <dbReference type="PROSITE-ProRule" id="PRU00042"/>
    </source>
</evidence>
<feature type="domain" description="C2H2-type" evidence="8">
    <location>
        <begin position="78"/>
        <end position="101"/>
    </location>
</feature>
<evidence type="ECO:0000256" key="2">
    <source>
        <dbReference type="ARBA" id="ARBA00022723"/>
    </source>
</evidence>
<organism evidence="9 10">
    <name type="scientific">Daedalea quercina L-15889</name>
    <dbReference type="NCBI Taxonomy" id="1314783"/>
    <lineage>
        <taxon>Eukaryota</taxon>
        <taxon>Fungi</taxon>
        <taxon>Dikarya</taxon>
        <taxon>Basidiomycota</taxon>
        <taxon>Agaricomycotina</taxon>
        <taxon>Agaricomycetes</taxon>
        <taxon>Polyporales</taxon>
        <taxon>Fomitopsis</taxon>
    </lineage>
</organism>
<dbReference type="Gene3D" id="3.30.160.60">
    <property type="entry name" value="Classic Zinc Finger"/>
    <property type="match status" value="3"/>
</dbReference>
<comment type="subcellular location">
    <subcellularLocation>
        <location evidence="1">Nucleus</location>
    </subcellularLocation>
</comment>
<dbReference type="PROSITE" id="PS50157">
    <property type="entry name" value="ZINC_FINGER_C2H2_2"/>
    <property type="match status" value="4"/>
</dbReference>
<evidence type="ECO:0000313" key="10">
    <source>
        <dbReference type="Proteomes" id="UP000076727"/>
    </source>
</evidence>
<feature type="domain" description="C2H2-type" evidence="8">
    <location>
        <begin position="210"/>
        <end position="239"/>
    </location>
</feature>
<dbReference type="PANTHER" id="PTHR24376:SF100">
    <property type="entry name" value="ZINC FINGER PROTEIN 646"/>
    <property type="match status" value="1"/>
</dbReference>
<dbReference type="EMBL" id="KV429058">
    <property type="protein sequence ID" value="KZT69380.1"/>
    <property type="molecule type" value="Genomic_DNA"/>
</dbReference>
<protein>
    <recommendedName>
        <fullName evidence="8">C2H2-type domain-containing protein</fullName>
    </recommendedName>
</protein>
<dbReference type="GO" id="GO:0001228">
    <property type="term" value="F:DNA-binding transcription activator activity, RNA polymerase II-specific"/>
    <property type="evidence" value="ECO:0007669"/>
    <property type="project" value="TreeGrafter"/>
</dbReference>
<evidence type="ECO:0000256" key="6">
    <source>
        <dbReference type="ARBA" id="ARBA00023242"/>
    </source>
</evidence>
<feature type="domain" description="C2H2-type" evidence="8">
    <location>
        <begin position="2"/>
        <end position="27"/>
    </location>
</feature>
<evidence type="ECO:0000259" key="8">
    <source>
        <dbReference type="PROSITE" id="PS50157"/>
    </source>
</evidence>
<sequence>MAYCDRCGRHFGSEHALEQHRENSSAHNVCDDCDKDFRTYDALKQHWSNTRRHHYCRSCDEHFDDEEDLEKHFEDAHFYCSPCGVFFHSAYLLHEHNRQSHHYCPDCRRHFQSDSNLQHHRRSTLHAGASVPCPGNKCRKMFVSGAALVLHLESGTCPSRVTRDAVNRVAAKYDTQHVITNPARMIAYGEGGTGSVVTWATERAWNGWKYECFLCHREFHTLAALNQHLASPAHEDKMYRCPRGYSGCGAEFKTLSALCQHVESEQCNIRRFNRKMQDYLGDLTSNMKRLGI</sequence>
<evidence type="ECO:0000256" key="4">
    <source>
        <dbReference type="ARBA" id="ARBA00022771"/>
    </source>
</evidence>
<gene>
    <name evidence="9" type="ORF">DAEQUDRAFT_726665</name>
</gene>
<dbReference type="Pfam" id="PF13912">
    <property type="entry name" value="zf-C2H2_6"/>
    <property type="match status" value="1"/>
</dbReference>
<reference evidence="9 10" key="1">
    <citation type="journal article" date="2016" name="Mol. Biol. Evol.">
        <title>Comparative Genomics of Early-Diverging Mushroom-Forming Fungi Provides Insights into the Origins of Lignocellulose Decay Capabilities.</title>
        <authorList>
            <person name="Nagy L.G."/>
            <person name="Riley R."/>
            <person name="Tritt A."/>
            <person name="Adam C."/>
            <person name="Daum C."/>
            <person name="Floudas D."/>
            <person name="Sun H."/>
            <person name="Yadav J.S."/>
            <person name="Pangilinan J."/>
            <person name="Larsson K.H."/>
            <person name="Matsuura K."/>
            <person name="Barry K."/>
            <person name="Labutti K."/>
            <person name="Kuo R."/>
            <person name="Ohm R.A."/>
            <person name="Bhattacharya S.S."/>
            <person name="Shirouzu T."/>
            <person name="Yoshinaga Y."/>
            <person name="Martin F.M."/>
            <person name="Grigoriev I.V."/>
            <person name="Hibbett D.S."/>
        </authorList>
    </citation>
    <scope>NUCLEOTIDE SEQUENCE [LARGE SCALE GENOMIC DNA]</scope>
    <source>
        <strain evidence="9 10">L-15889</strain>
    </source>
</reference>
<keyword evidence="5" id="KW-0862">Zinc</keyword>
<dbReference type="AlphaFoldDB" id="A0A165QF31"/>
<dbReference type="STRING" id="1314783.A0A165QF31"/>
<dbReference type="SMART" id="SM00355">
    <property type="entry name" value="ZnF_C2H2"/>
    <property type="match status" value="6"/>
</dbReference>
<name>A0A165QF31_9APHY</name>
<evidence type="ECO:0000313" key="9">
    <source>
        <dbReference type="EMBL" id="KZT69380.1"/>
    </source>
</evidence>
<dbReference type="InterPro" id="IPR013087">
    <property type="entry name" value="Znf_C2H2_type"/>
</dbReference>
<evidence type="ECO:0000256" key="1">
    <source>
        <dbReference type="ARBA" id="ARBA00004123"/>
    </source>
</evidence>
<evidence type="ECO:0000256" key="3">
    <source>
        <dbReference type="ARBA" id="ARBA00022737"/>
    </source>
</evidence>
<accession>A0A165QF31</accession>
<dbReference type="PANTHER" id="PTHR24376">
    <property type="entry name" value="ZINC FINGER PROTEIN"/>
    <property type="match status" value="1"/>
</dbReference>
<dbReference type="Proteomes" id="UP000076727">
    <property type="component" value="Unassembled WGS sequence"/>
</dbReference>
<dbReference type="OrthoDB" id="6077919at2759"/>